<dbReference type="AlphaFoldDB" id="A0AAC9YW63"/>
<organism evidence="2 3">
    <name type="scientific">Candidatus Planktophila dulcis</name>
    <dbReference type="NCBI Taxonomy" id="1884914"/>
    <lineage>
        <taxon>Bacteria</taxon>
        <taxon>Bacillati</taxon>
        <taxon>Actinomycetota</taxon>
        <taxon>Actinomycetes</taxon>
        <taxon>Candidatus Nanopelagicales</taxon>
        <taxon>Candidatus Nanopelagicaceae</taxon>
        <taxon>Candidatus Planktophila</taxon>
    </lineage>
</organism>
<dbReference type="Proteomes" id="UP000217216">
    <property type="component" value="Chromosome"/>
</dbReference>
<sequence length="236" mass="24529">MVMSGSSAIAATKKPTPTPTAKTTAKATAKPTAKATTKATAKPTVKPTAKTTSKTTAKPATTAKATAKPTATGTSATTAKPTVKPKPKPKPKPRKKVKVSPSPKPIWPPVDFEYASGIYAKIPTSKELVGVISAKGNLASQVAACSTFICGAVQVAAETGCVWWEVNSKVYAQNKDLIGNLRTITGASLAREVKTILLISPEPIASLEYVSSIEVVCHQEAKPEGTQTVIFTKVNG</sequence>
<keyword evidence="3" id="KW-1185">Reference proteome</keyword>
<dbReference type="KEGG" id="plak:A1s21155_01390"/>
<reference evidence="2 3" key="1">
    <citation type="submission" date="2016-07" db="EMBL/GenBank/DDBJ databases">
        <title>High microdiversification within the ubiquitous acI lineage of Actinobacteria.</title>
        <authorList>
            <person name="Neuenschwander S.M."/>
            <person name="Salcher M."/>
            <person name="Ghai R."/>
            <person name="Pernthaler J."/>
        </authorList>
    </citation>
    <scope>NUCLEOTIDE SEQUENCE [LARGE SCALE GENOMIC DNA]</scope>
    <source>
        <strain evidence="2">MMS-21-155</strain>
    </source>
</reference>
<dbReference type="EMBL" id="CP016770">
    <property type="protein sequence ID" value="ASY12688.1"/>
    <property type="molecule type" value="Genomic_DNA"/>
</dbReference>
<protein>
    <submittedName>
        <fullName evidence="2">Uncharacterized protein</fullName>
    </submittedName>
</protein>
<feature type="compositionally biased region" description="Low complexity" evidence="1">
    <location>
        <begin position="10"/>
        <end position="82"/>
    </location>
</feature>
<feature type="region of interest" description="Disordered" evidence="1">
    <location>
        <begin position="1"/>
        <end position="103"/>
    </location>
</feature>
<evidence type="ECO:0000256" key="1">
    <source>
        <dbReference type="SAM" id="MobiDB-lite"/>
    </source>
</evidence>
<evidence type="ECO:0000313" key="2">
    <source>
        <dbReference type="EMBL" id="ASY12688.1"/>
    </source>
</evidence>
<accession>A0AAC9YW63</accession>
<name>A0AAC9YW63_9ACTN</name>
<proteinExistence type="predicted"/>
<evidence type="ECO:0000313" key="3">
    <source>
        <dbReference type="Proteomes" id="UP000217216"/>
    </source>
</evidence>
<gene>
    <name evidence="2" type="ORF">A1s21155_01390</name>
</gene>
<feature type="compositionally biased region" description="Basic residues" evidence="1">
    <location>
        <begin position="83"/>
        <end position="98"/>
    </location>
</feature>